<gene>
    <name evidence="1" type="ORF">L6452_44577</name>
</gene>
<dbReference type="EMBL" id="CM042064">
    <property type="protein sequence ID" value="KAI3665942.1"/>
    <property type="molecule type" value="Genomic_DNA"/>
</dbReference>
<comment type="caution">
    <text evidence="1">The sequence shown here is derived from an EMBL/GenBank/DDBJ whole genome shotgun (WGS) entry which is preliminary data.</text>
</comment>
<keyword evidence="2" id="KW-1185">Reference proteome</keyword>
<name>A0ACB8XG47_ARCLA</name>
<proteinExistence type="predicted"/>
<organism evidence="1 2">
    <name type="scientific">Arctium lappa</name>
    <name type="common">Greater burdock</name>
    <name type="synonym">Lappa major</name>
    <dbReference type="NCBI Taxonomy" id="4217"/>
    <lineage>
        <taxon>Eukaryota</taxon>
        <taxon>Viridiplantae</taxon>
        <taxon>Streptophyta</taxon>
        <taxon>Embryophyta</taxon>
        <taxon>Tracheophyta</taxon>
        <taxon>Spermatophyta</taxon>
        <taxon>Magnoliopsida</taxon>
        <taxon>eudicotyledons</taxon>
        <taxon>Gunneridae</taxon>
        <taxon>Pentapetalae</taxon>
        <taxon>asterids</taxon>
        <taxon>campanulids</taxon>
        <taxon>Asterales</taxon>
        <taxon>Asteraceae</taxon>
        <taxon>Carduoideae</taxon>
        <taxon>Cardueae</taxon>
        <taxon>Arctiinae</taxon>
        <taxon>Arctium</taxon>
    </lineage>
</organism>
<reference evidence="2" key="1">
    <citation type="journal article" date="2022" name="Mol. Ecol. Resour.">
        <title>The genomes of chicory, endive, great burdock and yacon provide insights into Asteraceae palaeo-polyploidization history and plant inulin production.</title>
        <authorList>
            <person name="Fan W."/>
            <person name="Wang S."/>
            <person name="Wang H."/>
            <person name="Wang A."/>
            <person name="Jiang F."/>
            <person name="Liu H."/>
            <person name="Zhao H."/>
            <person name="Xu D."/>
            <person name="Zhang Y."/>
        </authorList>
    </citation>
    <scope>NUCLEOTIDE SEQUENCE [LARGE SCALE GENOMIC DNA]</scope>
    <source>
        <strain evidence="2">cv. Niubang</strain>
    </source>
</reference>
<protein>
    <submittedName>
        <fullName evidence="1">Uncharacterized protein</fullName>
    </submittedName>
</protein>
<reference evidence="1 2" key="2">
    <citation type="journal article" date="2022" name="Mol. Ecol. Resour.">
        <title>The genomes of chicory, endive, great burdock and yacon provide insights into Asteraceae paleo-polyploidization history and plant inulin production.</title>
        <authorList>
            <person name="Fan W."/>
            <person name="Wang S."/>
            <person name="Wang H."/>
            <person name="Wang A."/>
            <person name="Jiang F."/>
            <person name="Liu H."/>
            <person name="Zhao H."/>
            <person name="Xu D."/>
            <person name="Zhang Y."/>
        </authorList>
    </citation>
    <scope>NUCLEOTIDE SEQUENCE [LARGE SCALE GENOMIC DNA]</scope>
    <source>
        <strain evidence="2">cv. Niubang</strain>
    </source>
</reference>
<evidence type="ECO:0000313" key="1">
    <source>
        <dbReference type="EMBL" id="KAI3665942.1"/>
    </source>
</evidence>
<sequence>MTTTSNTWLWMEDVLPFVVMMMITCLDISVLTIVKAAMNEGMDNIFYIVYHNALGTLIILPFFIVHIFRNGSLPSLSFHLLSRFFILGLLGIFFQVLLYAAVNYSSPTMASAILNLTPVITFLIAVIFRMEKVDIRSSSSRAKLIGTVIAISGATVFTLCQGPEIFKIILSPKIPNQLLLSQPSNWVFGGLILVIAGIFISTWHVLQKCWSPSARFPSSLQILHPWPCRGINWRSGKKRAAV</sequence>
<dbReference type="Proteomes" id="UP001055879">
    <property type="component" value="Linkage Group LG18"/>
</dbReference>
<evidence type="ECO:0000313" key="2">
    <source>
        <dbReference type="Proteomes" id="UP001055879"/>
    </source>
</evidence>
<accession>A0ACB8XG47</accession>